<evidence type="ECO:0000256" key="4">
    <source>
        <dbReference type="PROSITE-ProRule" id="PRU00042"/>
    </source>
</evidence>
<keyword evidence="1" id="KW-0479">Metal-binding</keyword>
<keyword evidence="7" id="KW-1185">Reference proteome</keyword>
<evidence type="ECO:0000259" key="5">
    <source>
        <dbReference type="PROSITE" id="PS50157"/>
    </source>
</evidence>
<dbReference type="SMART" id="SM00355">
    <property type="entry name" value="ZnF_C2H2"/>
    <property type="match status" value="1"/>
</dbReference>
<evidence type="ECO:0000313" key="7">
    <source>
        <dbReference type="Proteomes" id="UP000789342"/>
    </source>
</evidence>
<evidence type="ECO:0000256" key="1">
    <source>
        <dbReference type="ARBA" id="ARBA00022723"/>
    </source>
</evidence>
<organism evidence="6 7">
    <name type="scientific">Acaulospora morrowiae</name>
    <dbReference type="NCBI Taxonomy" id="94023"/>
    <lineage>
        <taxon>Eukaryota</taxon>
        <taxon>Fungi</taxon>
        <taxon>Fungi incertae sedis</taxon>
        <taxon>Mucoromycota</taxon>
        <taxon>Glomeromycotina</taxon>
        <taxon>Glomeromycetes</taxon>
        <taxon>Diversisporales</taxon>
        <taxon>Acaulosporaceae</taxon>
        <taxon>Acaulospora</taxon>
    </lineage>
</organism>
<feature type="domain" description="C2H2-type" evidence="5">
    <location>
        <begin position="205"/>
        <end position="232"/>
    </location>
</feature>
<dbReference type="EMBL" id="CAJVPV010004314">
    <property type="protein sequence ID" value="CAG8570762.1"/>
    <property type="molecule type" value="Genomic_DNA"/>
</dbReference>
<reference evidence="6" key="1">
    <citation type="submission" date="2021-06" db="EMBL/GenBank/DDBJ databases">
        <authorList>
            <person name="Kallberg Y."/>
            <person name="Tangrot J."/>
            <person name="Rosling A."/>
        </authorList>
    </citation>
    <scope>NUCLEOTIDE SEQUENCE</scope>
    <source>
        <strain evidence="6">CL551</strain>
    </source>
</reference>
<protein>
    <submittedName>
        <fullName evidence="6">16356_t:CDS:1</fullName>
    </submittedName>
</protein>
<keyword evidence="2 4" id="KW-0863">Zinc-finger</keyword>
<proteinExistence type="predicted"/>
<evidence type="ECO:0000256" key="3">
    <source>
        <dbReference type="ARBA" id="ARBA00022833"/>
    </source>
</evidence>
<sequence length="235" mass="26894">MSQTKAEEAKTTRYYHLLLGSSGLCFIGRHDLKLREISCDCGEKKKISEEMKDVTGKKKVRDMKDTLYEAEAGQIQESHISIQHGIWHYVPGFVQTSMLHESRVIPAKIPCCTWHVISKKNVKECKNSMLHNSLWLKSAEIPKIKKCLGKTFYIDDQGRVYNKDDLNCPALIGHLTDISLMDSLGTLILDSYQVEVLSSNPTKRHECIFCEKVFQSPSALKTHKNSHTREKRRSK</sequence>
<dbReference type="AlphaFoldDB" id="A0A9N9G0J1"/>
<comment type="caution">
    <text evidence="6">The sequence shown here is derived from an EMBL/GenBank/DDBJ whole genome shotgun (WGS) entry which is preliminary data.</text>
</comment>
<name>A0A9N9G0J1_9GLOM</name>
<dbReference type="InterPro" id="IPR036236">
    <property type="entry name" value="Znf_C2H2_sf"/>
</dbReference>
<evidence type="ECO:0000313" key="6">
    <source>
        <dbReference type="EMBL" id="CAG8570762.1"/>
    </source>
</evidence>
<dbReference type="GO" id="GO:0008270">
    <property type="term" value="F:zinc ion binding"/>
    <property type="evidence" value="ECO:0007669"/>
    <property type="project" value="UniProtKB-KW"/>
</dbReference>
<dbReference type="Gene3D" id="3.30.160.60">
    <property type="entry name" value="Classic Zinc Finger"/>
    <property type="match status" value="1"/>
</dbReference>
<gene>
    <name evidence="6" type="ORF">AMORRO_LOCUS6456</name>
</gene>
<dbReference type="InterPro" id="IPR022755">
    <property type="entry name" value="Znf_C2H2_jaz"/>
</dbReference>
<dbReference type="SUPFAM" id="SSF57667">
    <property type="entry name" value="beta-beta-alpha zinc fingers"/>
    <property type="match status" value="1"/>
</dbReference>
<dbReference type="Proteomes" id="UP000789342">
    <property type="component" value="Unassembled WGS sequence"/>
</dbReference>
<keyword evidence="3" id="KW-0862">Zinc</keyword>
<dbReference type="PROSITE" id="PS50157">
    <property type="entry name" value="ZINC_FINGER_C2H2_2"/>
    <property type="match status" value="1"/>
</dbReference>
<accession>A0A9N9G0J1</accession>
<dbReference type="Pfam" id="PF12171">
    <property type="entry name" value="zf-C2H2_jaz"/>
    <property type="match status" value="1"/>
</dbReference>
<dbReference type="InterPro" id="IPR013087">
    <property type="entry name" value="Znf_C2H2_type"/>
</dbReference>
<evidence type="ECO:0000256" key="2">
    <source>
        <dbReference type="ARBA" id="ARBA00022771"/>
    </source>
</evidence>
<dbReference type="PROSITE" id="PS00028">
    <property type="entry name" value="ZINC_FINGER_C2H2_1"/>
    <property type="match status" value="1"/>
</dbReference>